<evidence type="ECO:0000256" key="3">
    <source>
        <dbReference type="ARBA" id="ARBA00022781"/>
    </source>
</evidence>
<dbReference type="EMBL" id="BOON01000003">
    <property type="protein sequence ID" value="GII20813.1"/>
    <property type="molecule type" value="Genomic_DNA"/>
</dbReference>
<reference evidence="9" key="1">
    <citation type="submission" date="2021-01" db="EMBL/GenBank/DDBJ databases">
        <title>Whole genome shotgun sequence of Planosporangium mesophilum NBRC 109066.</title>
        <authorList>
            <person name="Komaki H."/>
            <person name="Tamura T."/>
        </authorList>
    </citation>
    <scope>NUCLEOTIDE SEQUENCE</scope>
    <source>
        <strain evidence="9">NBRC 109066</strain>
    </source>
</reference>
<evidence type="ECO:0000256" key="1">
    <source>
        <dbReference type="ARBA" id="ARBA00004370"/>
    </source>
</evidence>
<dbReference type="InterPro" id="IPR000711">
    <property type="entry name" value="ATPase_OSCP/dsu"/>
</dbReference>
<dbReference type="GO" id="GO:0045259">
    <property type="term" value="C:proton-transporting ATP synthase complex"/>
    <property type="evidence" value="ECO:0007669"/>
    <property type="project" value="UniProtKB-KW"/>
</dbReference>
<name>A0A8J3T6Z2_9ACTN</name>
<dbReference type="Proteomes" id="UP000599074">
    <property type="component" value="Unassembled WGS sequence"/>
</dbReference>
<dbReference type="NCBIfam" id="NF009967">
    <property type="entry name" value="PRK13430.1"/>
    <property type="match status" value="1"/>
</dbReference>
<keyword evidence="6 8" id="KW-0139">CF(1)</keyword>
<evidence type="ECO:0000256" key="2">
    <source>
        <dbReference type="ARBA" id="ARBA00022448"/>
    </source>
</evidence>
<dbReference type="RefSeq" id="WP_168112932.1">
    <property type="nucleotide sequence ID" value="NZ_BOON01000003.1"/>
</dbReference>
<comment type="function">
    <text evidence="8">F(1)F(0) ATP synthase produces ATP from ADP in the presence of a proton or sodium gradient. F-type ATPases consist of two structural domains, F(1) containing the extramembraneous catalytic core and F(0) containing the membrane proton channel, linked together by a central stalk and a peripheral stalk. During catalysis, ATP synthesis in the catalytic domain of F(1) is coupled via a rotary mechanism of the central stalk subunits to proton translocation.</text>
</comment>
<comment type="function">
    <text evidence="8">This protein is part of the stalk that links CF(0) to CF(1). It either transmits conformational changes from CF(0) to CF(1) or is implicated in proton conduction.</text>
</comment>
<evidence type="ECO:0000256" key="4">
    <source>
        <dbReference type="ARBA" id="ARBA00023065"/>
    </source>
</evidence>
<comment type="caution">
    <text evidence="9">The sequence shown here is derived from an EMBL/GenBank/DDBJ whole genome shotgun (WGS) entry which is preliminary data.</text>
</comment>
<sequence>MEPAAIREQYAAVQDRLDGLAAGADPERLRQLADEVLMVARLMNREPRLRRALADISRPTVARVDLLRQLLSDKVSDDTLALLTDLVSGRWAVPSALLDATERLGVDLLLAAAERDGELTDVEDQLFRFGQIVEGSQSLALALGDPTVEVERRAELLRSLLEGRAKPTTVRLAELALTGFGGRSLLTALTRLVELAAARRDASVAYVVAAVVPTEAEERALADKLTQMYGRQVSLKVEVKPEVIGGMRVRIGSDLYDGTVQRRLAEARALLAR</sequence>
<keyword evidence="8" id="KW-1003">Cell membrane</keyword>
<dbReference type="GO" id="GO:0046933">
    <property type="term" value="F:proton-transporting ATP synthase activity, rotational mechanism"/>
    <property type="evidence" value="ECO:0007669"/>
    <property type="project" value="UniProtKB-UniRule"/>
</dbReference>
<keyword evidence="10" id="KW-1185">Reference proteome</keyword>
<dbReference type="PROSITE" id="PS00389">
    <property type="entry name" value="ATPASE_DELTA"/>
    <property type="match status" value="1"/>
</dbReference>
<keyword evidence="2 8" id="KW-0813">Transport</keyword>
<dbReference type="AlphaFoldDB" id="A0A8J3T6Z2"/>
<keyword evidence="7 8" id="KW-0066">ATP synthesis</keyword>
<evidence type="ECO:0000256" key="5">
    <source>
        <dbReference type="ARBA" id="ARBA00023136"/>
    </source>
</evidence>
<dbReference type="InterPro" id="IPR020781">
    <property type="entry name" value="ATPase_OSCP/d_CS"/>
</dbReference>
<protein>
    <recommendedName>
        <fullName evidence="8">ATP synthase subunit delta</fullName>
    </recommendedName>
    <alternativeName>
        <fullName evidence="8">ATP synthase F(1) sector subunit delta</fullName>
    </alternativeName>
    <alternativeName>
        <fullName evidence="8">F-type ATPase subunit delta</fullName>
        <shortName evidence="8">F-ATPase subunit delta</shortName>
    </alternativeName>
</protein>
<evidence type="ECO:0000256" key="7">
    <source>
        <dbReference type="ARBA" id="ARBA00023310"/>
    </source>
</evidence>
<gene>
    <name evidence="8 9" type="primary">atpH</name>
    <name evidence="9" type="ORF">Pme01_04100</name>
</gene>
<keyword evidence="5 8" id="KW-0472">Membrane</keyword>
<comment type="similarity">
    <text evidence="8">Belongs to the ATPase delta chain family.</text>
</comment>
<evidence type="ECO:0000313" key="9">
    <source>
        <dbReference type="EMBL" id="GII20813.1"/>
    </source>
</evidence>
<dbReference type="GO" id="GO:0005886">
    <property type="term" value="C:plasma membrane"/>
    <property type="evidence" value="ECO:0007669"/>
    <property type="project" value="UniProtKB-SubCell"/>
</dbReference>
<dbReference type="PRINTS" id="PR00125">
    <property type="entry name" value="ATPASEDELTA"/>
</dbReference>
<keyword evidence="4 8" id="KW-0406">Ion transport</keyword>
<evidence type="ECO:0000256" key="8">
    <source>
        <dbReference type="HAMAP-Rule" id="MF_01416"/>
    </source>
</evidence>
<dbReference type="Pfam" id="PF00213">
    <property type="entry name" value="OSCP"/>
    <property type="match status" value="1"/>
</dbReference>
<organism evidence="9 10">
    <name type="scientific">Planosporangium mesophilum</name>
    <dbReference type="NCBI Taxonomy" id="689768"/>
    <lineage>
        <taxon>Bacteria</taxon>
        <taxon>Bacillati</taxon>
        <taxon>Actinomycetota</taxon>
        <taxon>Actinomycetes</taxon>
        <taxon>Micromonosporales</taxon>
        <taxon>Micromonosporaceae</taxon>
        <taxon>Planosporangium</taxon>
    </lineage>
</organism>
<accession>A0A8J3T6Z2</accession>
<comment type="subcellular location">
    <subcellularLocation>
        <location evidence="8">Cell membrane</location>
        <topology evidence="8">Peripheral membrane protein</topology>
    </subcellularLocation>
    <subcellularLocation>
        <location evidence="1">Membrane</location>
    </subcellularLocation>
</comment>
<evidence type="ECO:0000256" key="6">
    <source>
        <dbReference type="ARBA" id="ARBA00023196"/>
    </source>
</evidence>
<evidence type="ECO:0000313" key="10">
    <source>
        <dbReference type="Proteomes" id="UP000599074"/>
    </source>
</evidence>
<proteinExistence type="inferred from homology"/>
<dbReference type="HAMAP" id="MF_01416">
    <property type="entry name" value="ATP_synth_delta_bact"/>
    <property type="match status" value="1"/>
</dbReference>
<dbReference type="PANTHER" id="PTHR11910">
    <property type="entry name" value="ATP SYNTHASE DELTA CHAIN"/>
    <property type="match status" value="1"/>
</dbReference>
<keyword evidence="3 8" id="KW-0375">Hydrogen ion transport</keyword>